<name>A0A4R3I873_9GAMM</name>
<dbReference type="RefSeq" id="WP_132700373.1">
    <property type="nucleotide sequence ID" value="NZ_SLZR01000003.1"/>
</dbReference>
<evidence type="ECO:0000313" key="2">
    <source>
        <dbReference type="Proteomes" id="UP000295793"/>
    </source>
</evidence>
<dbReference type="Proteomes" id="UP000295793">
    <property type="component" value="Unassembled WGS sequence"/>
</dbReference>
<gene>
    <name evidence="1" type="ORF">BCF53_103114</name>
</gene>
<organism evidence="1 2">
    <name type="scientific">Reinekea marinisedimentorum</name>
    <dbReference type="NCBI Taxonomy" id="230495"/>
    <lineage>
        <taxon>Bacteria</taxon>
        <taxon>Pseudomonadati</taxon>
        <taxon>Pseudomonadota</taxon>
        <taxon>Gammaproteobacteria</taxon>
        <taxon>Oceanospirillales</taxon>
        <taxon>Saccharospirillaceae</taxon>
        <taxon>Reinekea</taxon>
    </lineage>
</organism>
<dbReference type="OrthoDB" id="6193893at2"/>
<proteinExistence type="predicted"/>
<protein>
    <submittedName>
        <fullName evidence="1">Uncharacterized protein</fullName>
    </submittedName>
</protein>
<dbReference type="EMBL" id="SLZR01000003">
    <property type="protein sequence ID" value="TCS42453.1"/>
    <property type="molecule type" value="Genomic_DNA"/>
</dbReference>
<sequence length="244" mass="27643">MSFWAFLGVLAILAVMAGALYLSKFAADRELALQELNRKARLHHRKIIDLDELIHTLLIYDRNTSLLESMLKEMSATAEQGIKLKPDSEELRSDLLNIRAIEQEVQVLAATPKEPEIPASDQQIFLVKKHFARALKLVRELHNTGKIDPGAASTHSKRLSQNALLLEVKAYRHQGAIARSQGEISNAANFFKHAKELLIKSDLTFDEKTEQIKQVSREISDLYVTHPENKQSEAEARLIKKQPY</sequence>
<reference evidence="1 2" key="1">
    <citation type="submission" date="2019-03" db="EMBL/GenBank/DDBJ databases">
        <title>Genomic Encyclopedia of Archaeal and Bacterial Type Strains, Phase II (KMG-II): from individual species to whole genera.</title>
        <authorList>
            <person name="Goeker M."/>
        </authorList>
    </citation>
    <scope>NUCLEOTIDE SEQUENCE [LARGE SCALE GENOMIC DNA]</scope>
    <source>
        <strain evidence="1 2">DSM 15388</strain>
    </source>
</reference>
<dbReference type="AlphaFoldDB" id="A0A4R3I873"/>
<evidence type="ECO:0000313" key="1">
    <source>
        <dbReference type="EMBL" id="TCS42453.1"/>
    </source>
</evidence>
<keyword evidence="2" id="KW-1185">Reference proteome</keyword>
<comment type="caution">
    <text evidence="1">The sequence shown here is derived from an EMBL/GenBank/DDBJ whole genome shotgun (WGS) entry which is preliminary data.</text>
</comment>
<accession>A0A4R3I873</accession>